<evidence type="ECO:0000256" key="3">
    <source>
        <dbReference type="ARBA" id="ARBA00004286"/>
    </source>
</evidence>
<keyword evidence="16 21" id="KW-0805">Transcription regulation</keyword>
<dbReference type="EMBL" id="JAODUP010000434">
    <property type="protein sequence ID" value="KAK2149847.1"/>
    <property type="molecule type" value="Genomic_DNA"/>
</dbReference>
<dbReference type="GO" id="GO:2000179">
    <property type="term" value="P:positive regulation of neural precursor cell proliferation"/>
    <property type="evidence" value="ECO:0007669"/>
    <property type="project" value="UniProtKB-ARBA"/>
</dbReference>
<evidence type="ECO:0000256" key="5">
    <source>
        <dbReference type="ARBA" id="ARBA00022454"/>
    </source>
</evidence>
<evidence type="ECO:0000256" key="20">
    <source>
        <dbReference type="ARBA" id="ARBA00052817"/>
    </source>
</evidence>
<dbReference type="SUPFAM" id="SSF46689">
    <property type="entry name" value="Homeodomain-like"/>
    <property type="match status" value="1"/>
</dbReference>
<dbReference type="PANTHER" id="PTHR10742">
    <property type="entry name" value="FLAVIN MONOAMINE OXIDASE"/>
    <property type="match status" value="1"/>
</dbReference>
<evidence type="ECO:0000256" key="22">
    <source>
        <dbReference type="PIRSR" id="PIRSR038051-1"/>
    </source>
</evidence>
<feature type="binding site" evidence="22">
    <location>
        <begin position="218"/>
        <end position="246"/>
    </location>
    <ligand>
        <name>FAD</name>
        <dbReference type="ChEBI" id="CHEBI:57692"/>
    </ligand>
</feature>
<evidence type="ECO:0000256" key="19">
    <source>
        <dbReference type="ARBA" id="ARBA00023242"/>
    </source>
</evidence>
<dbReference type="FunFam" id="3.50.50.60:FF:000029">
    <property type="entry name" value="Lysine-specific histone demethylase"/>
    <property type="match status" value="1"/>
</dbReference>
<comment type="similarity">
    <text evidence="4 21">Belongs to the flavin monoamine oxidase family.</text>
</comment>
<feature type="binding site" evidence="22">
    <location>
        <begin position="770"/>
        <end position="771"/>
    </location>
    <ligand>
        <name>FAD</name>
        <dbReference type="ChEBI" id="CHEBI:57692"/>
    </ligand>
</feature>
<dbReference type="Gene3D" id="3.50.50.60">
    <property type="entry name" value="FAD/NAD(P)-binding domain"/>
    <property type="match status" value="2"/>
</dbReference>
<feature type="coiled-coil region" evidence="23">
    <location>
        <begin position="385"/>
        <end position="465"/>
    </location>
</feature>
<gene>
    <name evidence="26" type="ORF">LSH36_434g00001</name>
</gene>
<dbReference type="PIRSF" id="PIRSF038051">
    <property type="entry name" value="Histone_Lys-demethylase"/>
    <property type="match status" value="1"/>
</dbReference>
<feature type="binding site" evidence="22">
    <location>
        <position position="247"/>
    </location>
    <ligand>
        <name>FAD</name>
        <dbReference type="ChEBI" id="CHEBI:57692"/>
    </ligand>
</feature>
<evidence type="ECO:0000256" key="10">
    <source>
        <dbReference type="ARBA" id="ARBA00022630"/>
    </source>
</evidence>
<dbReference type="GO" id="GO:0043426">
    <property type="term" value="F:MRF binding"/>
    <property type="evidence" value="ECO:0007669"/>
    <property type="project" value="UniProtKB-ARBA"/>
</dbReference>
<evidence type="ECO:0000256" key="11">
    <source>
        <dbReference type="ARBA" id="ARBA00022827"/>
    </source>
</evidence>
<evidence type="ECO:0000256" key="12">
    <source>
        <dbReference type="ARBA" id="ARBA00022843"/>
    </source>
</evidence>
<dbReference type="GO" id="GO:0003682">
    <property type="term" value="F:chromatin binding"/>
    <property type="evidence" value="ECO:0007669"/>
    <property type="project" value="UniProtKB-ARBA"/>
</dbReference>
<evidence type="ECO:0000256" key="14">
    <source>
        <dbReference type="ARBA" id="ARBA00022990"/>
    </source>
</evidence>
<organism evidence="26 27">
    <name type="scientific">Paralvinella palmiformis</name>
    <dbReference type="NCBI Taxonomy" id="53620"/>
    <lineage>
        <taxon>Eukaryota</taxon>
        <taxon>Metazoa</taxon>
        <taxon>Spiralia</taxon>
        <taxon>Lophotrochozoa</taxon>
        <taxon>Annelida</taxon>
        <taxon>Polychaeta</taxon>
        <taxon>Sedentaria</taxon>
        <taxon>Canalipalpata</taxon>
        <taxon>Terebellida</taxon>
        <taxon>Terebelliformia</taxon>
        <taxon>Alvinellidae</taxon>
        <taxon>Paralvinella</taxon>
    </lineage>
</organism>
<feature type="binding site" evidence="22">
    <location>
        <position position="761"/>
    </location>
    <ligand>
        <name>FAD</name>
        <dbReference type="ChEBI" id="CHEBI:57692"/>
    </ligand>
</feature>
<evidence type="ECO:0000256" key="8">
    <source>
        <dbReference type="ARBA" id="ARBA00022499"/>
    </source>
</evidence>
<dbReference type="GO" id="GO:0050660">
    <property type="term" value="F:flavin adenine dinucleotide binding"/>
    <property type="evidence" value="ECO:0007669"/>
    <property type="project" value="UniProtKB-UniRule"/>
</dbReference>
<dbReference type="Gene3D" id="1.10.287.80">
    <property type="entry name" value="ATP synthase, gamma subunit, helix hairpin domain"/>
    <property type="match status" value="1"/>
</dbReference>
<dbReference type="Proteomes" id="UP001208570">
    <property type="component" value="Unassembled WGS sequence"/>
</dbReference>
<dbReference type="Pfam" id="PF04433">
    <property type="entry name" value="SWIRM"/>
    <property type="match status" value="1"/>
</dbReference>
<comment type="cofactor">
    <cofactor evidence="1 21 22">
        <name>FAD</name>
        <dbReference type="ChEBI" id="CHEBI:57692"/>
    </cofactor>
</comment>
<dbReference type="PROSITE" id="PS50934">
    <property type="entry name" value="SWIRM"/>
    <property type="match status" value="1"/>
</dbReference>
<evidence type="ECO:0000256" key="9">
    <source>
        <dbReference type="ARBA" id="ARBA00022553"/>
    </source>
</evidence>
<feature type="compositionally biased region" description="Basic and acidic residues" evidence="24">
    <location>
        <begin position="48"/>
        <end position="74"/>
    </location>
</feature>
<accession>A0AAD9JAY0</accession>
<keyword evidence="15 21" id="KW-0560">Oxidoreductase</keyword>
<keyword evidence="10 21" id="KW-0285">Flavoprotein</keyword>
<dbReference type="InterPro" id="IPR009057">
    <property type="entry name" value="Homeodomain-like_sf"/>
</dbReference>
<dbReference type="InterPro" id="IPR007526">
    <property type="entry name" value="SWIRM"/>
</dbReference>
<dbReference type="EC" id="1.14.99.66" evidence="21"/>
<dbReference type="GO" id="GO:0003723">
    <property type="term" value="F:RNA binding"/>
    <property type="evidence" value="ECO:0007669"/>
    <property type="project" value="UniProtKB-ARBA"/>
</dbReference>
<dbReference type="PANTHER" id="PTHR10742:SF386">
    <property type="entry name" value="LYSINE-SPECIFIC HISTONE DEMETHYLASE 1A"/>
    <property type="match status" value="1"/>
</dbReference>
<dbReference type="FunFam" id="1.10.10.10:FF:000064">
    <property type="entry name" value="Lysine-specific histone demethylase 1A"/>
    <property type="match status" value="1"/>
</dbReference>
<keyword evidence="17 23" id="KW-0175">Coiled coil</keyword>
<dbReference type="InterPro" id="IPR017366">
    <property type="entry name" value="Hist_Lys-spec_deMease"/>
</dbReference>
<keyword evidence="6" id="KW-0217">Developmental protein</keyword>
<feature type="binding site" evidence="22">
    <location>
        <begin position="269"/>
        <end position="270"/>
    </location>
    <ligand>
        <name>FAD</name>
        <dbReference type="ChEBI" id="CHEBI:57692"/>
    </ligand>
</feature>
<evidence type="ECO:0000256" key="13">
    <source>
        <dbReference type="ARBA" id="ARBA00022853"/>
    </source>
</evidence>
<dbReference type="SUPFAM" id="SSF51905">
    <property type="entry name" value="FAD/NAD(P)-binding domain"/>
    <property type="match status" value="1"/>
</dbReference>
<dbReference type="GO" id="GO:0051240">
    <property type="term" value="P:positive regulation of multicellular organismal process"/>
    <property type="evidence" value="ECO:0007669"/>
    <property type="project" value="UniProtKB-ARBA"/>
</dbReference>
<dbReference type="InterPro" id="IPR036388">
    <property type="entry name" value="WH-like_DNA-bd_sf"/>
</dbReference>
<keyword evidence="9" id="KW-0597">Phosphoprotein</keyword>
<dbReference type="GO" id="GO:0061629">
    <property type="term" value="F:RNA polymerase II-specific DNA-binding transcription factor binding"/>
    <property type="evidence" value="ECO:0007669"/>
    <property type="project" value="UniProtKB-ARBA"/>
</dbReference>
<sequence>MKRGITSKMVGKNKEDDSCEDSRKRGPSPMEEDVDSQDSKRPKKKKSRMDFHESSDPLKSEDEYSNGVKKEPHDSAPSSKCPVGQVGITSGGVKHEEKDSENDDPSGNGSLEGAAFQSRLPYDKMTAQEYACFPDIAQSSGETQKVFLYLRNRILQLWLDNPIQQLTFKAALPQIEAPYNSDGPLAMRVHAYLERHGLINFGIYKRLEPFPTKKIGKVIVLGGGISGLAAGRQLQSFGMEVVVLEARDRVGGRIATFRKGNYVADLGAMVVTGLGGNPVTILSKQVNMELHKIKQKCPLYESNGNTVPKEKDEMVEREFNRLLESTAHMSHHMDFNFINEKPVSLGQSLELVIKKSEINKSVYMFDFRLQEKHVKEKQCEHQRNILEVQDKLKKNQQEMNHLKDSVVELHKQWNNATNITQPRDITTEFLVRSKLRDLNAACKEYDQLVAQQKELEDKLLELESSHPSDVYLSSRDRQILDWHFANLEFANATPLSTLSLKHWDQDDDFEFSGSHLTVRNGYSCVPVALSEGLDIKLNSCVKQIRYSNTGVEVVTFHPRATNLPPTTYSADALLITLPLGVLKEGLRPNAPYSIQFMPPLPEWKTAAIQRLGFGNLNKVVLCFDRVFWDPNANLFGHVGSTTASRGELFLFWNLYKAPVLLALVAGEAAVIMENVSDDVIVGRSIAVLRGIFGPSAVPQPKEAVVTRWRADPFARGSYSYVATGSSGNDYDILASPISANPSPPGVPPQPSNLPRVFFAGEHTIRNYPATVHGAFLSGLREAGRIADQFLGAPYAVPQRPTPTQ</sequence>
<dbReference type="GO" id="GO:0003713">
    <property type="term" value="F:transcription coactivator activity"/>
    <property type="evidence" value="ECO:0007669"/>
    <property type="project" value="UniProtKB-ARBA"/>
</dbReference>
<dbReference type="Gene3D" id="1.10.10.10">
    <property type="entry name" value="Winged helix-like DNA-binding domain superfamily/Winged helix DNA-binding domain"/>
    <property type="match status" value="1"/>
</dbReference>
<evidence type="ECO:0000313" key="26">
    <source>
        <dbReference type="EMBL" id="KAK2149847.1"/>
    </source>
</evidence>
<evidence type="ECO:0000256" key="17">
    <source>
        <dbReference type="ARBA" id="ARBA00023054"/>
    </source>
</evidence>
<keyword evidence="27" id="KW-1185">Reference proteome</keyword>
<dbReference type="GO" id="GO:0019899">
    <property type="term" value="F:enzyme binding"/>
    <property type="evidence" value="ECO:0007669"/>
    <property type="project" value="UniProtKB-ARBA"/>
</dbReference>
<dbReference type="GO" id="GO:0003714">
    <property type="term" value="F:transcription corepressor activity"/>
    <property type="evidence" value="ECO:0007669"/>
    <property type="project" value="UniProtKB-ARBA"/>
</dbReference>
<keyword evidence="7 21" id="KW-0678">Repressor</keyword>
<keyword evidence="5" id="KW-0158">Chromosome</keyword>
<dbReference type="InterPro" id="IPR036188">
    <property type="entry name" value="FAD/NAD-bd_sf"/>
</dbReference>
<keyword evidence="13 21" id="KW-0156">Chromatin regulator</keyword>
<dbReference type="SUPFAM" id="SSF54373">
    <property type="entry name" value="FAD-linked reductases, C-terminal domain"/>
    <property type="match status" value="1"/>
</dbReference>
<dbReference type="FunFam" id="3.50.50.60:FF:000027">
    <property type="entry name" value="Lysine-specific histone demethylase"/>
    <property type="match status" value="1"/>
</dbReference>
<keyword evidence="8" id="KW-1017">Isopeptide bond</keyword>
<dbReference type="GO" id="GO:0140861">
    <property type="term" value="P:DNA repair-dependent chromatin remodeling"/>
    <property type="evidence" value="ECO:0007669"/>
    <property type="project" value="UniProtKB-ARBA"/>
</dbReference>
<evidence type="ECO:0000256" key="15">
    <source>
        <dbReference type="ARBA" id="ARBA00023002"/>
    </source>
</evidence>
<dbReference type="GO" id="GO:0005634">
    <property type="term" value="C:nucleus"/>
    <property type="evidence" value="ECO:0007669"/>
    <property type="project" value="UniProtKB-SubCell"/>
</dbReference>
<dbReference type="AlphaFoldDB" id="A0AAD9JAY0"/>
<dbReference type="GO" id="GO:0045944">
    <property type="term" value="P:positive regulation of transcription by RNA polymerase II"/>
    <property type="evidence" value="ECO:0007669"/>
    <property type="project" value="UniProtKB-ARBA"/>
</dbReference>
<keyword evidence="19 21" id="KW-0539">Nucleus</keyword>
<keyword evidence="18 21" id="KW-0804">Transcription</keyword>
<dbReference type="Gene3D" id="3.90.660.10">
    <property type="match status" value="1"/>
</dbReference>
<feature type="binding site" evidence="22">
    <location>
        <position position="253"/>
    </location>
    <ligand>
        <name>FAD</name>
        <dbReference type="ChEBI" id="CHEBI:57692"/>
    </ligand>
</feature>
<dbReference type="GO" id="GO:0000785">
    <property type="term" value="C:chromatin"/>
    <property type="evidence" value="ECO:0007669"/>
    <property type="project" value="UniProtKB-ARBA"/>
</dbReference>
<comment type="function">
    <text evidence="21">Histone demethylase that specifically demethylates 'Lys-4' of histone H3, a specific tag for epigenetic transcriptional activation, thereby acting as a corepressor. Acts by oxidizing the substrate by FAD to generate the corresponding imine that is subsequently hydrolyzed. Demethylates both mono- and di-methylated 'Lys-4' of histone H3.</text>
</comment>
<evidence type="ECO:0000313" key="27">
    <source>
        <dbReference type="Proteomes" id="UP001208570"/>
    </source>
</evidence>
<name>A0AAD9JAY0_9ANNE</name>
<dbReference type="GO" id="GO:0000122">
    <property type="term" value="P:negative regulation of transcription by RNA polymerase II"/>
    <property type="evidence" value="ECO:0007669"/>
    <property type="project" value="UniProtKB-ARBA"/>
</dbReference>
<comment type="subcellular location">
    <subcellularLocation>
        <location evidence="3">Chromosome</location>
    </subcellularLocation>
    <subcellularLocation>
        <location evidence="2 21">Nucleus</location>
    </subcellularLocation>
</comment>
<evidence type="ECO:0000256" key="4">
    <source>
        <dbReference type="ARBA" id="ARBA00005995"/>
    </source>
</evidence>
<keyword evidence="14" id="KW-0007">Acetylation</keyword>
<comment type="catalytic activity">
    <reaction evidence="20 21">
        <text>N(6),N(6)-dimethyl-L-lysyl(4)-[histone H3] + 2 A + 2 H2O = L-lysyl(4)-[histone H3] + 2 formaldehyde + 2 AH2</text>
        <dbReference type="Rhea" id="RHEA:60244"/>
        <dbReference type="Rhea" id="RHEA-COMP:15540"/>
        <dbReference type="Rhea" id="RHEA-COMP:15547"/>
        <dbReference type="ChEBI" id="CHEBI:13193"/>
        <dbReference type="ChEBI" id="CHEBI:15377"/>
        <dbReference type="ChEBI" id="CHEBI:16842"/>
        <dbReference type="ChEBI" id="CHEBI:17499"/>
        <dbReference type="ChEBI" id="CHEBI:29969"/>
        <dbReference type="ChEBI" id="CHEBI:61976"/>
        <dbReference type="EC" id="1.14.99.66"/>
    </reaction>
</comment>
<dbReference type="GO" id="GO:0140682">
    <property type="term" value="F:FAD-dependent H3K4me/H3K4me3 demethylase activity"/>
    <property type="evidence" value="ECO:0007669"/>
    <property type="project" value="UniProtKB-EC"/>
</dbReference>
<keyword evidence="12" id="KW-0832">Ubl conjugation</keyword>
<keyword evidence="11 21" id="KW-0274">FAD</keyword>
<evidence type="ECO:0000256" key="7">
    <source>
        <dbReference type="ARBA" id="ARBA00022491"/>
    </source>
</evidence>
<evidence type="ECO:0000256" key="2">
    <source>
        <dbReference type="ARBA" id="ARBA00004123"/>
    </source>
</evidence>
<feature type="region of interest" description="Disordered" evidence="24">
    <location>
        <begin position="1"/>
        <end position="113"/>
    </location>
</feature>
<protein>
    <recommendedName>
        <fullName evidence="21">Lysine-specific histone demethylase</fullName>
        <ecNumber evidence="21">1.14.99.66</ecNumber>
    </recommendedName>
</protein>
<feature type="domain" description="SWIRM" evidence="25">
    <location>
        <begin position="111"/>
        <end position="210"/>
    </location>
</feature>
<evidence type="ECO:0000256" key="1">
    <source>
        <dbReference type="ARBA" id="ARBA00001974"/>
    </source>
</evidence>
<evidence type="ECO:0000256" key="16">
    <source>
        <dbReference type="ARBA" id="ARBA00023015"/>
    </source>
</evidence>
<dbReference type="FunFam" id="3.90.660.10:FF:000001">
    <property type="entry name" value="Lysine-specific histone demethylase"/>
    <property type="match status" value="1"/>
</dbReference>
<evidence type="ECO:0000256" key="23">
    <source>
        <dbReference type="SAM" id="Coils"/>
    </source>
</evidence>
<dbReference type="GO" id="GO:0032454">
    <property type="term" value="F:histone H3K9 demethylase activity"/>
    <property type="evidence" value="ECO:0007669"/>
    <property type="project" value="UniProtKB-ARBA"/>
</dbReference>
<reference evidence="26" key="1">
    <citation type="journal article" date="2023" name="Mol. Biol. Evol.">
        <title>Third-Generation Sequencing Reveals the Adaptive Role of the Epigenome in Three Deep-Sea Polychaetes.</title>
        <authorList>
            <person name="Perez M."/>
            <person name="Aroh O."/>
            <person name="Sun Y."/>
            <person name="Lan Y."/>
            <person name="Juniper S.K."/>
            <person name="Young C.R."/>
            <person name="Angers B."/>
            <person name="Qian P.Y."/>
        </authorList>
    </citation>
    <scope>NUCLEOTIDE SEQUENCE</scope>
    <source>
        <strain evidence="26">P08H-3</strain>
    </source>
</reference>
<comment type="caution">
    <text evidence="26">The sequence shown here is derived from an EMBL/GenBank/DDBJ whole genome shotgun (WGS) entry which is preliminary data.</text>
</comment>
<dbReference type="InterPro" id="IPR050281">
    <property type="entry name" value="Flavin_monoamine_oxidase"/>
</dbReference>
<evidence type="ECO:0000256" key="21">
    <source>
        <dbReference type="PIRNR" id="PIRNR038051"/>
    </source>
</evidence>
<evidence type="ECO:0000256" key="24">
    <source>
        <dbReference type="SAM" id="MobiDB-lite"/>
    </source>
</evidence>
<dbReference type="FunFam" id="1.10.287.80:FF:000002">
    <property type="entry name" value="Lysine-specific histone demethylase 1A"/>
    <property type="match status" value="1"/>
</dbReference>
<feature type="compositionally biased region" description="Basic and acidic residues" evidence="24">
    <location>
        <begin position="12"/>
        <end position="24"/>
    </location>
</feature>
<evidence type="ECO:0000259" key="25">
    <source>
        <dbReference type="PROSITE" id="PS50934"/>
    </source>
</evidence>
<proteinExistence type="inferred from homology"/>
<evidence type="ECO:0000256" key="6">
    <source>
        <dbReference type="ARBA" id="ARBA00022473"/>
    </source>
</evidence>
<dbReference type="GO" id="GO:0045597">
    <property type="term" value="P:positive regulation of cell differentiation"/>
    <property type="evidence" value="ECO:0007669"/>
    <property type="project" value="UniProtKB-ARBA"/>
</dbReference>
<dbReference type="Pfam" id="PF01593">
    <property type="entry name" value="Amino_oxidase"/>
    <property type="match status" value="2"/>
</dbReference>
<dbReference type="InterPro" id="IPR002937">
    <property type="entry name" value="Amino_oxidase"/>
</dbReference>
<dbReference type="GO" id="GO:0050767">
    <property type="term" value="P:regulation of neurogenesis"/>
    <property type="evidence" value="ECO:0007669"/>
    <property type="project" value="UniProtKB-ARBA"/>
</dbReference>
<evidence type="ECO:0000256" key="18">
    <source>
        <dbReference type="ARBA" id="ARBA00023163"/>
    </source>
</evidence>